<evidence type="ECO:0000256" key="11">
    <source>
        <dbReference type="SAM" id="Phobius"/>
    </source>
</evidence>
<dbReference type="NCBIfam" id="TIGR02532">
    <property type="entry name" value="IV_pilin_GFxxxE"/>
    <property type="match status" value="1"/>
</dbReference>
<geneLocation type="plasmid" evidence="13 14">
    <name>pNHAL01</name>
</geneLocation>
<feature type="transmembrane region" description="Helical" evidence="11">
    <location>
        <begin position="7"/>
        <end position="27"/>
    </location>
</feature>
<dbReference type="eggNOG" id="COG4970">
    <property type="taxonomic scope" value="Bacteria"/>
</dbReference>
<dbReference type="PROSITE" id="PS00409">
    <property type="entry name" value="PROKAR_NTER_METHYL"/>
    <property type="match status" value="1"/>
</dbReference>
<dbReference type="OrthoDB" id="2313614at2"/>
<evidence type="ECO:0000256" key="5">
    <source>
        <dbReference type="ARBA" id="ARBA00022519"/>
    </source>
</evidence>
<comment type="similarity">
    <text evidence="9">Belongs to the GSP H family.</text>
</comment>
<dbReference type="InterPro" id="IPR012902">
    <property type="entry name" value="N_methyl_site"/>
</dbReference>
<evidence type="ECO:0000256" key="7">
    <source>
        <dbReference type="ARBA" id="ARBA00022989"/>
    </source>
</evidence>
<evidence type="ECO:0000313" key="13">
    <source>
        <dbReference type="EMBL" id="ADE17005.1"/>
    </source>
</evidence>
<comment type="subcellular location">
    <subcellularLocation>
        <location evidence="1">Cell inner membrane</location>
        <topology evidence="1">Single-pass membrane protein</topology>
    </subcellularLocation>
</comment>
<dbReference type="HOGENOM" id="CLU_084761_1_2_6"/>
<organism evidence="13 14">
    <name type="scientific">Nitrosococcus halophilus (strain Nc4)</name>
    <dbReference type="NCBI Taxonomy" id="472759"/>
    <lineage>
        <taxon>Bacteria</taxon>
        <taxon>Pseudomonadati</taxon>
        <taxon>Pseudomonadota</taxon>
        <taxon>Gammaproteobacteria</taxon>
        <taxon>Chromatiales</taxon>
        <taxon>Chromatiaceae</taxon>
        <taxon>Nitrosococcus</taxon>
    </lineage>
</organism>
<accession>D5C5F1</accession>
<name>D5C5F1_NITHN</name>
<evidence type="ECO:0000256" key="3">
    <source>
        <dbReference type="ARBA" id="ARBA00022475"/>
    </source>
</evidence>
<dbReference type="Proteomes" id="UP000001844">
    <property type="component" value="Plasmid pNHAL01"/>
</dbReference>
<sequence length="173" mass="18558">MRRIHGFTLVELIITLAIAAILVTMAVPSFTNTIRNNRLVTDTNNLITAFNLARSEAIKRGVSSAICSGSESAGCGGNWNSGWIVFVDSDEDCAYTAGTDTLLRVYEGLENSTLEVKQDSSSETCTAFNSRGMNTTAEFDKELTFTLCSPGLGKTRILSISPLGRTNKSEGAC</sequence>
<dbReference type="SUPFAM" id="SSF54523">
    <property type="entry name" value="Pili subunits"/>
    <property type="match status" value="1"/>
</dbReference>
<proteinExistence type="inferred from homology"/>
<keyword evidence="13" id="KW-0614">Plasmid</keyword>
<gene>
    <name evidence="13" type="ORF">Nhal_3997</name>
</gene>
<dbReference type="GO" id="GO:0015627">
    <property type="term" value="C:type II protein secretion system complex"/>
    <property type="evidence" value="ECO:0007669"/>
    <property type="project" value="InterPro"/>
</dbReference>
<dbReference type="InterPro" id="IPR045584">
    <property type="entry name" value="Pilin-like"/>
</dbReference>
<dbReference type="KEGG" id="nhl:Nhal_3997"/>
<dbReference type="Pfam" id="PF07963">
    <property type="entry name" value="N_methyl"/>
    <property type="match status" value="1"/>
</dbReference>
<dbReference type="AlphaFoldDB" id="D5C5F1"/>
<dbReference type="InterPro" id="IPR022346">
    <property type="entry name" value="T2SS_GspH"/>
</dbReference>
<dbReference type="EMBL" id="CP001799">
    <property type="protein sequence ID" value="ADE17005.1"/>
    <property type="molecule type" value="Genomic_DNA"/>
</dbReference>
<reference evidence="13 14" key="1">
    <citation type="submission" date="2009-10" db="EMBL/GenBank/DDBJ databases">
        <title>Complete genome sequence of Nitrosococcus halophilus Nc4, a salt-adapted, aerobic obligate ammonia-oxidizing sulfur purple bacterium.</title>
        <authorList>
            <consortium name="US DOE Joint Genome Institute"/>
            <person name="Campbell M.A."/>
            <person name="Malfatti S.A."/>
            <person name="Chain P.S.G."/>
            <person name="Heidelberg J.F."/>
            <person name="Ward N.L."/>
            <person name="Ward B.B."/>
            <person name="Klotz M.G."/>
        </authorList>
    </citation>
    <scope>NUCLEOTIDE SEQUENCE [LARGE SCALE GENOMIC DNA]</scope>
    <source>
        <strain evidence="14">Nc4</strain>
        <plasmid evidence="14">Plasmid pNHAL01</plasmid>
    </source>
</reference>
<feature type="domain" description="General secretion pathway GspH" evidence="12">
    <location>
        <begin position="43"/>
        <end position="164"/>
    </location>
</feature>
<protein>
    <recommendedName>
        <fullName evidence="2">Type II secretion system protein H</fullName>
    </recommendedName>
    <alternativeName>
        <fullName evidence="10">General secretion pathway protein H</fullName>
    </alternativeName>
</protein>
<evidence type="ECO:0000256" key="1">
    <source>
        <dbReference type="ARBA" id="ARBA00004377"/>
    </source>
</evidence>
<dbReference type="GO" id="GO:0015628">
    <property type="term" value="P:protein secretion by the type II secretion system"/>
    <property type="evidence" value="ECO:0007669"/>
    <property type="project" value="InterPro"/>
</dbReference>
<evidence type="ECO:0000313" key="14">
    <source>
        <dbReference type="Proteomes" id="UP000001844"/>
    </source>
</evidence>
<keyword evidence="8 11" id="KW-0472">Membrane</keyword>
<evidence type="ECO:0000256" key="9">
    <source>
        <dbReference type="ARBA" id="ARBA00025772"/>
    </source>
</evidence>
<dbReference type="RefSeq" id="WP_013028107.1">
    <property type="nucleotide sequence ID" value="NC_013958.1"/>
</dbReference>
<evidence type="ECO:0000256" key="4">
    <source>
        <dbReference type="ARBA" id="ARBA00022481"/>
    </source>
</evidence>
<dbReference type="Gene3D" id="3.55.40.10">
    <property type="entry name" value="minor pseudopilin epsh domain"/>
    <property type="match status" value="1"/>
</dbReference>
<keyword evidence="5" id="KW-0997">Cell inner membrane</keyword>
<dbReference type="GO" id="GO:0005886">
    <property type="term" value="C:plasma membrane"/>
    <property type="evidence" value="ECO:0007669"/>
    <property type="project" value="UniProtKB-SubCell"/>
</dbReference>
<keyword evidence="7 11" id="KW-1133">Transmembrane helix</keyword>
<keyword evidence="6 11" id="KW-0812">Transmembrane</keyword>
<evidence type="ECO:0000256" key="8">
    <source>
        <dbReference type="ARBA" id="ARBA00023136"/>
    </source>
</evidence>
<evidence type="ECO:0000256" key="6">
    <source>
        <dbReference type="ARBA" id="ARBA00022692"/>
    </source>
</evidence>
<evidence type="ECO:0000256" key="10">
    <source>
        <dbReference type="ARBA" id="ARBA00030775"/>
    </source>
</evidence>
<dbReference type="Pfam" id="PF12019">
    <property type="entry name" value="GspH"/>
    <property type="match status" value="1"/>
</dbReference>
<keyword evidence="14" id="KW-1185">Reference proteome</keyword>
<keyword evidence="4" id="KW-0488">Methylation</keyword>
<keyword evidence="3" id="KW-1003">Cell membrane</keyword>
<evidence type="ECO:0000256" key="2">
    <source>
        <dbReference type="ARBA" id="ARBA00021549"/>
    </source>
</evidence>
<evidence type="ECO:0000259" key="12">
    <source>
        <dbReference type="Pfam" id="PF12019"/>
    </source>
</evidence>